<dbReference type="InterPro" id="IPR001279">
    <property type="entry name" value="Metallo-B-lactamas"/>
</dbReference>
<dbReference type="Gene3D" id="3.40.50.12650">
    <property type="match status" value="1"/>
</dbReference>
<dbReference type="Proteomes" id="UP000079169">
    <property type="component" value="Unplaced"/>
</dbReference>
<feature type="compositionally biased region" description="Basic and acidic residues" evidence="1">
    <location>
        <begin position="310"/>
        <end position="321"/>
    </location>
</feature>
<dbReference type="STRING" id="121845.A0A3Q0INH8"/>
<feature type="region of interest" description="Disordered" evidence="1">
    <location>
        <begin position="305"/>
        <end position="350"/>
    </location>
</feature>
<name>A0A3Q0INH8_DIACI</name>
<evidence type="ECO:0000259" key="2">
    <source>
        <dbReference type="SMART" id="SM00849"/>
    </source>
</evidence>
<feature type="domain" description="Metallo-beta-lactamase" evidence="2">
    <location>
        <begin position="439"/>
        <end position="607"/>
    </location>
</feature>
<keyword evidence="3" id="KW-1185">Reference proteome</keyword>
<dbReference type="InterPro" id="IPR036866">
    <property type="entry name" value="RibonucZ/Hydroxyglut_hydro"/>
</dbReference>
<sequence length="704" mass="81120">MCQIPLHFLKISGDMHLMRCEKNSWDQAQECPSGIDCFSSDFHHYWDFTHATLAQHRSLNLNTSKEDTIEDVKDSPKKAKASPRKKTTPSPKKKTKESQTNKRKHKETDNDSSDDDFKSTKPGTSKIKDLQTSSQTNRKDKSQPKKPKAEKARNKRKIFSTSEDDSCDSGVLFLNTQTSSIKPKTDTGSSIWAEPFGQSQETQENDNKEDGFVHFLYSNSQEMFSTPPETKHLVEVMSDHEQLDLDDQPNNDDMIKTEFTPTRYLGQDFKEEKTDISPMKFSSQEYSQLPTPTKYMTQNFKEIEGTSPEDYFKSQVKHEEISASQNSPHEMIQEPQLQFSESSDDDCEINSETGEILYTEKFEQDDSQSSKSSNEKQQVQDDPILLSEDIKKESKQVDTIEAWKKILSNRQQTGKSKVANTKPTSRYNEPTEARYTSTDRAPFYKLIPDTDFVVDGFKNGPVVNKNNYFLSHFHFDHYMGLKKNFSKTIHCSSITGELLKSIIKIDAKYIRVIDVGETKIINQVEVTALDANHCPGALMFVFKTLHGNSYLHTGDFRADESMQNIDILKNTYFDKVYLDTTYCDPRHTFPTQKIVIDNLVKTVEENHQKYPNTLYVCGSYTIGKEKLYSSILEKMKWKIYVESFKRKILNILKNDTINSSLVDSAHQAKLHVISMVKLNEIKHLKRYYESYSLLTLMCFFSLCH</sequence>
<feature type="region of interest" description="Disordered" evidence="1">
    <location>
        <begin position="412"/>
        <end position="433"/>
    </location>
</feature>
<proteinExistence type="predicted"/>
<evidence type="ECO:0000313" key="4">
    <source>
        <dbReference type="RefSeq" id="XP_026675860.1"/>
    </source>
</evidence>
<dbReference type="KEGG" id="dci:103524764"/>
<dbReference type="CDD" id="cd16273">
    <property type="entry name" value="SNM1A-1C-like_MBL-fold"/>
    <property type="match status" value="1"/>
</dbReference>
<dbReference type="GO" id="GO:0036297">
    <property type="term" value="P:interstrand cross-link repair"/>
    <property type="evidence" value="ECO:0007669"/>
    <property type="project" value="TreeGrafter"/>
</dbReference>
<dbReference type="PaxDb" id="121845-A0A3Q0INH8"/>
<dbReference type="GO" id="GO:0006303">
    <property type="term" value="P:double-strand break repair via nonhomologous end joining"/>
    <property type="evidence" value="ECO:0007669"/>
    <property type="project" value="TreeGrafter"/>
</dbReference>
<dbReference type="RefSeq" id="XP_026675860.1">
    <property type="nucleotide sequence ID" value="XM_026820059.1"/>
</dbReference>
<dbReference type="PANTHER" id="PTHR23240:SF6">
    <property type="entry name" value="DNA CROSS-LINK REPAIR 1A PROTEIN"/>
    <property type="match status" value="1"/>
</dbReference>
<feature type="region of interest" description="Disordered" evidence="1">
    <location>
        <begin position="241"/>
        <end position="260"/>
    </location>
</feature>
<dbReference type="Gene3D" id="3.60.15.10">
    <property type="entry name" value="Ribonuclease Z/Hydroxyacylglutathione hydrolase-like"/>
    <property type="match status" value="1"/>
</dbReference>
<dbReference type="GO" id="GO:0035312">
    <property type="term" value="F:5'-3' DNA exonuclease activity"/>
    <property type="evidence" value="ECO:0007669"/>
    <property type="project" value="TreeGrafter"/>
</dbReference>
<evidence type="ECO:0000256" key="1">
    <source>
        <dbReference type="SAM" id="MobiDB-lite"/>
    </source>
</evidence>
<feature type="region of interest" description="Disordered" evidence="1">
    <location>
        <begin position="67"/>
        <end position="205"/>
    </location>
</feature>
<evidence type="ECO:0000313" key="3">
    <source>
        <dbReference type="Proteomes" id="UP000079169"/>
    </source>
</evidence>
<dbReference type="GO" id="GO:0031123">
    <property type="term" value="P:RNA 3'-end processing"/>
    <property type="evidence" value="ECO:0007669"/>
    <property type="project" value="UniProtKB-ARBA"/>
</dbReference>
<feature type="compositionally biased region" description="Basic and acidic residues" evidence="1">
    <location>
        <begin position="137"/>
        <end position="152"/>
    </location>
</feature>
<accession>A0A3Q0INH8</accession>
<organism evidence="3 4">
    <name type="scientific">Diaphorina citri</name>
    <name type="common">Asian citrus psyllid</name>
    <dbReference type="NCBI Taxonomy" id="121845"/>
    <lineage>
        <taxon>Eukaryota</taxon>
        <taxon>Metazoa</taxon>
        <taxon>Ecdysozoa</taxon>
        <taxon>Arthropoda</taxon>
        <taxon>Hexapoda</taxon>
        <taxon>Insecta</taxon>
        <taxon>Pterygota</taxon>
        <taxon>Neoptera</taxon>
        <taxon>Paraneoptera</taxon>
        <taxon>Hemiptera</taxon>
        <taxon>Sternorrhyncha</taxon>
        <taxon>Psylloidea</taxon>
        <taxon>Psyllidae</taxon>
        <taxon>Diaphorininae</taxon>
        <taxon>Diaphorina</taxon>
    </lineage>
</organism>
<dbReference type="AlphaFoldDB" id="A0A3Q0INH8"/>
<feature type="compositionally biased region" description="Basic and acidic residues" evidence="1">
    <location>
        <begin position="67"/>
        <end position="77"/>
    </location>
</feature>
<dbReference type="PANTHER" id="PTHR23240">
    <property type="entry name" value="DNA CROSS-LINK REPAIR PROTEIN PSO2/SNM1-RELATED"/>
    <property type="match status" value="1"/>
</dbReference>
<feature type="compositionally biased region" description="Basic residues" evidence="1">
    <location>
        <begin position="78"/>
        <end position="105"/>
    </location>
</feature>
<protein>
    <submittedName>
        <fullName evidence="4">DNA cross-link repair 1A protein</fullName>
    </submittedName>
</protein>
<dbReference type="GeneID" id="103524764"/>
<feature type="compositionally biased region" description="Low complexity" evidence="1">
    <location>
        <begin position="367"/>
        <end position="377"/>
    </location>
</feature>
<dbReference type="SUPFAM" id="SSF56281">
    <property type="entry name" value="Metallo-hydrolase/oxidoreductase"/>
    <property type="match status" value="1"/>
</dbReference>
<feature type="region of interest" description="Disordered" evidence="1">
    <location>
        <begin position="362"/>
        <end position="387"/>
    </location>
</feature>
<gene>
    <name evidence="4" type="primary">LOC103524764</name>
</gene>
<dbReference type="SMART" id="SM00849">
    <property type="entry name" value="Lactamase_B"/>
    <property type="match status" value="1"/>
</dbReference>
<reference evidence="4" key="1">
    <citation type="submission" date="2025-08" db="UniProtKB">
        <authorList>
            <consortium name="RefSeq"/>
        </authorList>
    </citation>
    <scope>IDENTIFICATION</scope>
</reference>
<feature type="compositionally biased region" description="Polar residues" evidence="1">
    <location>
        <begin position="174"/>
        <end position="190"/>
    </location>
</feature>
<dbReference type="GO" id="GO:0003684">
    <property type="term" value="F:damaged DNA binding"/>
    <property type="evidence" value="ECO:0007669"/>
    <property type="project" value="TreeGrafter"/>
</dbReference>